<organism evidence="4">
    <name type="scientific">Vibrio sp. HB236076</name>
    <dbReference type="NCBI Taxonomy" id="3232307"/>
    <lineage>
        <taxon>Bacteria</taxon>
        <taxon>Pseudomonadati</taxon>
        <taxon>Pseudomonadota</taxon>
        <taxon>Gammaproteobacteria</taxon>
        <taxon>Vibrionales</taxon>
        <taxon>Vibrionaceae</taxon>
        <taxon>Vibrio</taxon>
    </lineage>
</organism>
<sequence>MKLLRTLGMLVLVIILLSPLTLVALLYSPFSATVFNTLAKQFEWPIQVEKLHYQFPNHLKIKGLYFSQSEVSDIDAVELWIDRDQLWQGKLAVDSLLIDGASWQQAQASISWPDAIPLRRLAIAHLDIAHGPWSVRDLQLQIDNPIWQQGQWLPYGEIQLYADQFYWHGQALNHLLVSGQWQPEQSHINGFSFLWNQAKITGQAWQNAQQQWVVDNTTVDSLKLNQKQSESLSKHLLSFAPIAEIKSLNIVNGNISSDQWQTSGLNFAIEHWRPKLPLARQTANIHLQADSLQTAGETLLNPVVQMTLQPEQITIKRMQADWREGKVSLKGHWSQQQLMLSNLQILGVRYRLEDPLSQRTLTELSKQLQGLNGLKVDSLQLKNNQIIQLAQTPFWQVTGLDAQGQHLDFKQQGQWGLWQGKLTLSADNASIERYYSSRPIISMHSDKGDWQLDRLLIPLKQGYLEGQAQVDLAPLSQPWQLSLSGAGLPLSAWRTLTPLPSALHALTDFDLQLSGLAGDTSILSHSLSGHIHAQLHHQYAEMNTTKTPFRSDELSLTLDRGRVTLAPVTLQGPNWQLNWQGSADLTKVSWPRFDYQLQCQLTADCLSQPPSVDDVNKPVQSNYDEQPVNSETQRSLSEN</sequence>
<dbReference type="AlphaFoldDB" id="A0AB39HES5"/>
<dbReference type="KEGG" id="vih:AB0763_00485"/>
<feature type="region of interest" description="Disordered" evidence="1">
    <location>
        <begin position="609"/>
        <end position="639"/>
    </location>
</feature>
<dbReference type="EMBL" id="CP162601">
    <property type="protein sequence ID" value="XDK25165.1"/>
    <property type="molecule type" value="Genomic_DNA"/>
</dbReference>
<gene>
    <name evidence="4" type="ORF">AB0763_00485</name>
</gene>
<protein>
    <submittedName>
        <fullName evidence="4">AsmA family protein</fullName>
    </submittedName>
</protein>
<dbReference type="Pfam" id="PF05170">
    <property type="entry name" value="AsmA"/>
    <property type="match status" value="1"/>
</dbReference>
<name>A0AB39HES5_9VIBR</name>
<keyword evidence="2" id="KW-0812">Transmembrane</keyword>
<keyword evidence="2" id="KW-1133">Transmembrane helix</keyword>
<keyword evidence="2" id="KW-0472">Membrane</keyword>
<evidence type="ECO:0000313" key="4">
    <source>
        <dbReference type="EMBL" id="XDK25165.1"/>
    </source>
</evidence>
<feature type="compositionally biased region" description="Polar residues" evidence="1">
    <location>
        <begin position="618"/>
        <end position="639"/>
    </location>
</feature>
<feature type="transmembrane region" description="Helical" evidence="2">
    <location>
        <begin position="7"/>
        <end position="27"/>
    </location>
</feature>
<reference evidence="4" key="1">
    <citation type="submission" date="2024-07" db="EMBL/GenBank/DDBJ databases">
        <title>Genome Analysis of a Potential Novel Vibrio Species Secreting pH- and Thermo-stable Alginate Lyase and its Application in Producing Alginate Oligosaccharides.</title>
        <authorList>
            <person name="Huang H."/>
            <person name="Bao K."/>
        </authorList>
    </citation>
    <scope>NUCLEOTIDE SEQUENCE</scope>
    <source>
        <strain evidence="4">HB236076</strain>
    </source>
</reference>
<accession>A0AB39HES5</accession>
<evidence type="ECO:0000256" key="2">
    <source>
        <dbReference type="SAM" id="Phobius"/>
    </source>
</evidence>
<evidence type="ECO:0000256" key="1">
    <source>
        <dbReference type="SAM" id="MobiDB-lite"/>
    </source>
</evidence>
<dbReference type="InterPro" id="IPR007844">
    <property type="entry name" value="AsmA"/>
</dbReference>
<dbReference type="RefSeq" id="WP_306101825.1">
    <property type="nucleotide sequence ID" value="NZ_CP162601.1"/>
</dbReference>
<feature type="domain" description="AsmA" evidence="3">
    <location>
        <begin position="70"/>
        <end position="565"/>
    </location>
</feature>
<proteinExistence type="predicted"/>
<evidence type="ECO:0000259" key="3">
    <source>
        <dbReference type="Pfam" id="PF05170"/>
    </source>
</evidence>